<dbReference type="EMBL" id="KN293993">
    <property type="protein sequence ID" value="KGQ02066.1"/>
    <property type="molecule type" value="Genomic_DNA"/>
</dbReference>
<proteinExistence type="predicted"/>
<gene>
    <name evidence="2" type="ORF">PAAG_11247</name>
</gene>
<accession>A0A0A2V2Q2</accession>
<keyword evidence="3" id="KW-1185">Reference proteome</keyword>
<evidence type="ECO:0000256" key="1">
    <source>
        <dbReference type="SAM" id="MobiDB-lite"/>
    </source>
</evidence>
<dbReference type="AlphaFoldDB" id="A0A0A2V2Q2"/>
<protein>
    <submittedName>
        <fullName evidence="2">Uncharacterized protein</fullName>
    </submittedName>
</protein>
<sequence length="105" mass="11521">MTRCVDYRNIELITYPLFSNKWRINKLLLICESSVRTVFPSRALQARPHISSPSGPSATGVPAPHHSKPKAAPPADLWILEFAWLGIAPSFCSSSSATELPGDVF</sequence>
<organism evidence="2 3">
    <name type="scientific">Paracoccidioides lutzii (strain ATCC MYA-826 / Pb01)</name>
    <name type="common">Paracoccidioides brasiliensis</name>
    <dbReference type="NCBI Taxonomy" id="502779"/>
    <lineage>
        <taxon>Eukaryota</taxon>
        <taxon>Fungi</taxon>
        <taxon>Dikarya</taxon>
        <taxon>Ascomycota</taxon>
        <taxon>Pezizomycotina</taxon>
        <taxon>Eurotiomycetes</taxon>
        <taxon>Eurotiomycetidae</taxon>
        <taxon>Onygenales</taxon>
        <taxon>Ajellomycetaceae</taxon>
        <taxon>Paracoccidioides</taxon>
    </lineage>
</organism>
<dbReference type="KEGG" id="pbl:PAAG_11247"/>
<dbReference type="Proteomes" id="UP000002059">
    <property type="component" value="Partially assembled WGS sequence"/>
</dbReference>
<evidence type="ECO:0000313" key="2">
    <source>
        <dbReference type="EMBL" id="KGQ02066.1"/>
    </source>
</evidence>
<name>A0A0A2V2Q2_PARBA</name>
<evidence type="ECO:0000313" key="3">
    <source>
        <dbReference type="Proteomes" id="UP000002059"/>
    </source>
</evidence>
<dbReference type="GeneID" id="26970316"/>
<reference evidence="2 3" key="1">
    <citation type="journal article" date="2011" name="PLoS Genet.">
        <title>Comparative genomic analysis of human fungal pathogens causing paracoccidioidomycosis.</title>
        <authorList>
            <person name="Desjardins C.A."/>
            <person name="Champion M.D."/>
            <person name="Holder J.W."/>
            <person name="Muszewska A."/>
            <person name="Goldberg J."/>
            <person name="Bailao A.M."/>
            <person name="Brigido M.M."/>
            <person name="Ferreira M.E."/>
            <person name="Garcia A.M."/>
            <person name="Grynberg M."/>
            <person name="Gujja S."/>
            <person name="Heiman D.I."/>
            <person name="Henn M.R."/>
            <person name="Kodira C.D."/>
            <person name="Leon-Narvaez H."/>
            <person name="Longo L.V."/>
            <person name="Ma L.J."/>
            <person name="Malavazi I."/>
            <person name="Matsuo A.L."/>
            <person name="Morais F.V."/>
            <person name="Pereira M."/>
            <person name="Rodriguez-Brito S."/>
            <person name="Sakthikumar S."/>
            <person name="Salem-Izacc S.M."/>
            <person name="Sykes S.M."/>
            <person name="Teixeira M.M."/>
            <person name="Vallejo M.C."/>
            <person name="Walter M.E."/>
            <person name="Yandava C."/>
            <person name="Young S."/>
            <person name="Zeng Q."/>
            <person name="Zucker J."/>
            <person name="Felipe M.S."/>
            <person name="Goldman G.H."/>
            <person name="Haas B.J."/>
            <person name="McEwen J.G."/>
            <person name="Nino-Vega G."/>
            <person name="Puccia R."/>
            <person name="San-Blas G."/>
            <person name="Soares C.M."/>
            <person name="Birren B.W."/>
            <person name="Cuomo C.A."/>
        </authorList>
    </citation>
    <scope>NUCLEOTIDE SEQUENCE [LARGE SCALE GENOMIC DNA]</scope>
    <source>
        <strain evidence="3">ATCC MYA-826 / Pb01</strain>
    </source>
</reference>
<feature type="region of interest" description="Disordered" evidence="1">
    <location>
        <begin position="46"/>
        <end position="72"/>
    </location>
</feature>
<dbReference type="HOGENOM" id="CLU_2237370_0_0_1"/>
<dbReference type="RefSeq" id="XP_015703534.1">
    <property type="nucleotide sequence ID" value="XM_015846927.1"/>
</dbReference>
<dbReference type="VEuPathDB" id="FungiDB:PAAG_11247"/>